<proteinExistence type="predicted"/>
<feature type="compositionally biased region" description="Basic and acidic residues" evidence="1">
    <location>
        <begin position="346"/>
        <end position="358"/>
    </location>
</feature>
<feature type="compositionally biased region" description="Basic residues" evidence="1">
    <location>
        <begin position="127"/>
        <end position="136"/>
    </location>
</feature>
<name>A0ABQ7CD16_BRACR</name>
<feature type="compositionally biased region" description="Basic and acidic residues" evidence="1">
    <location>
        <begin position="263"/>
        <end position="286"/>
    </location>
</feature>
<feature type="compositionally biased region" description="Basic and acidic residues" evidence="1">
    <location>
        <begin position="375"/>
        <end position="384"/>
    </location>
</feature>
<dbReference type="Proteomes" id="UP000266723">
    <property type="component" value="Unassembled WGS sequence"/>
</dbReference>
<evidence type="ECO:0000313" key="3">
    <source>
        <dbReference type="Proteomes" id="UP000266723"/>
    </source>
</evidence>
<protein>
    <recommendedName>
        <fullName evidence="4">DUF3741 domain-containing protein</fullName>
    </recommendedName>
</protein>
<feature type="region of interest" description="Disordered" evidence="1">
    <location>
        <begin position="317"/>
        <end position="359"/>
    </location>
</feature>
<reference evidence="2 3" key="1">
    <citation type="journal article" date="2020" name="BMC Genomics">
        <title>Intraspecific diversification of the crop wild relative Brassica cretica Lam. using demographic model selection.</title>
        <authorList>
            <person name="Kioukis A."/>
            <person name="Michalopoulou V.A."/>
            <person name="Briers L."/>
            <person name="Pirintsos S."/>
            <person name="Studholme D.J."/>
            <person name="Pavlidis P."/>
            <person name="Sarris P.F."/>
        </authorList>
    </citation>
    <scope>NUCLEOTIDE SEQUENCE [LARGE SCALE GENOMIC DNA]</scope>
    <source>
        <strain evidence="3">cv. PFS-1207/04</strain>
    </source>
</reference>
<organism evidence="2 3">
    <name type="scientific">Brassica cretica</name>
    <name type="common">Mustard</name>
    <dbReference type="NCBI Taxonomy" id="69181"/>
    <lineage>
        <taxon>Eukaryota</taxon>
        <taxon>Viridiplantae</taxon>
        <taxon>Streptophyta</taxon>
        <taxon>Embryophyta</taxon>
        <taxon>Tracheophyta</taxon>
        <taxon>Spermatophyta</taxon>
        <taxon>Magnoliopsida</taxon>
        <taxon>eudicotyledons</taxon>
        <taxon>Gunneridae</taxon>
        <taxon>Pentapetalae</taxon>
        <taxon>rosids</taxon>
        <taxon>malvids</taxon>
        <taxon>Brassicales</taxon>
        <taxon>Brassicaceae</taxon>
        <taxon>Brassiceae</taxon>
        <taxon>Brassica</taxon>
    </lineage>
</organism>
<feature type="compositionally biased region" description="Basic and acidic residues" evidence="1">
    <location>
        <begin position="234"/>
        <end position="248"/>
    </location>
</feature>
<feature type="region of interest" description="Disordered" evidence="1">
    <location>
        <begin position="1"/>
        <end position="24"/>
    </location>
</feature>
<evidence type="ECO:0008006" key="4">
    <source>
        <dbReference type="Google" id="ProtNLM"/>
    </source>
</evidence>
<feature type="compositionally biased region" description="Low complexity" evidence="1">
    <location>
        <begin position="1"/>
        <end position="13"/>
    </location>
</feature>
<gene>
    <name evidence="2" type="ORF">DY000_02009124</name>
</gene>
<sequence length="395" mass="44316">MDQDDATFGAPGGEPTPTPEAAPPIAADFMSSIMARLARQDEVQKTTNDQLAALVAALTAPDGQTNRPQQIRRRLFNTNPTATGGDHISDTWSLMKPFSPTTPQQQQVQRQDLPEPSISPNTNKERRAQHKATCKSRHSETQQRDDEEDAPKSNGEADSSAGEEQPANRRRIEVILSQQNLSSDDENDDTPVLEDLRDVLKRKFESENSNSSTRNDLRTTLNARKSRRISAVDPDPKERPNGDLRDKLNAGACDLRIRLNRSKPTDLRRHSSAVEEQPANRRRIEVKLSQQSLSSDDENDDTPVLEDLRDVLKRKFESDNSNSSARNDLRTTLNARKSRRISAVDPDPKERPNGDLTDKLNAGVCDLRIRLNRSKPTDLRRQLEQTKMPSNDTPP</sequence>
<feature type="compositionally biased region" description="Polar residues" evidence="1">
    <location>
        <begin position="319"/>
        <end position="335"/>
    </location>
</feature>
<feature type="region of interest" description="Disordered" evidence="1">
    <location>
        <begin position="373"/>
        <end position="395"/>
    </location>
</feature>
<comment type="caution">
    <text evidence="2">The sequence shown here is derived from an EMBL/GenBank/DDBJ whole genome shotgun (WGS) entry which is preliminary data.</text>
</comment>
<feature type="compositionally biased region" description="Acidic residues" evidence="1">
    <location>
        <begin position="295"/>
        <end position="304"/>
    </location>
</feature>
<feature type="compositionally biased region" description="Polar residues" evidence="1">
    <location>
        <begin position="385"/>
        <end position="395"/>
    </location>
</feature>
<feature type="region of interest" description="Disordered" evidence="1">
    <location>
        <begin position="59"/>
        <end position="169"/>
    </location>
</feature>
<feature type="region of interest" description="Disordered" evidence="1">
    <location>
        <begin position="205"/>
        <end position="304"/>
    </location>
</feature>
<accession>A0ABQ7CD16</accession>
<evidence type="ECO:0000256" key="1">
    <source>
        <dbReference type="SAM" id="MobiDB-lite"/>
    </source>
</evidence>
<feature type="compositionally biased region" description="Polar residues" evidence="1">
    <location>
        <begin position="207"/>
        <end position="223"/>
    </location>
</feature>
<keyword evidence="3" id="KW-1185">Reference proteome</keyword>
<evidence type="ECO:0000313" key="2">
    <source>
        <dbReference type="EMBL" id="KAF3549683.1"/>
    </source>
</evidence>
<dbReference type="EMBL" id="QGKV02000832">
    <property type="protein sequence ID" value="KAF3549683.1"/>
    <property type="molecule type" value="Genomic_DNA"/>
</dbReference>